<evidence type="ECO:0000313" key="4">
    <source>
        <dbReference type="Proteomes" id="UP000741863"/>
    </source>
</evidence>
<sequence>MDDYLFRRAMAKFTTGITVVTTENGVETHGMTANAFMSISLEPKLIAVSIDHRTTMFQKLKDANKFAVNFLDQSQEDISKIFSKQLPGKENFAFADLDGLPVIPDAMVQLICSTYNKVEAGDHTIFIGEVTNLNIKDPEKIDPLVYFEGNYRKLN</sequence>
<protein>
    <submittedName>
        <fullName evidence="3">Flavin reductase (DIM6/NTAB) family NADH-FMN oxidoreductase RutF</fullName>
    </submittedName>
</protein>
<dbReference type="Pfam" id="PF01613">
    <property type="entry name" value="Flavin_Reduct"/>
    <property type="match status" value="1"/>
</dbReference>
<dbReference type="InterPro" id="IPR002563">
    <property type="entry name" value="Flavin_Rdtase-like_dom"/>
</dbReference>
<dbReference type="RefSeq" id="WP_204699891.1">
    <property type="nucleotide sequence ID" value="NZ_JAFBEC010000029.1"/>
</dbReference>
<dbReference type="Proteomes" id="UP000741863">
    <property type="component" value="Unassembled WGS sequence"/>
</dbReference>
<dbReference type="PANTHER" id="PTHR30466:SF1">
    <property type="entry name" value="FMN REDUCTASE (NADH) RUTF"/>
    <property type="match status" value="1"/>
</dbReference>
<dbReference type="InterPro" id="IPR012349">
    <property type="entry name" value="Split_barrel_FMN-bd"/>
</dbReference>
<feature type="domain" description="Flavin reductase like" evidence="2">
    <location>
        <begin position="10"/>
        <end position="153"/>
    </location>
</feature>
<dbReference type="PANTHER" id="PTHR30466">
    <property type="entry name" value="FLAVIN REDUCTASE"/>
    <property type="match status" value="1"/>
</dbReference>
<reference evidence="3 4" key="1">
    <citation type="submission" date="2021-01" db="EMBL/GenBank/DDBJ databases">
        <title>Genomic Encyclopedia of Type Strains, Phase IV (KMG-IV): sequencing the most valuable type-strain genomes for metagenomic binning, comparative biology and taxonomic classification.</title>
        <authorList>
            <person name="Goeker M."/>
        </authorList>
    </citation>
    <scope>NUCLEOTIDE SEQUENCE [LARGE SCALE GENOMIC DNA]</scope>
    <source>
        <strain evidence="3 4">DSM 25540</strain>
    </source>
</reference>
<keyword evidence="1" id="KW-0560">Oxidoreductase</keyword>
<dbReference type="Gene3D" id="2.30.110.10">
    <property type="entry name" value="Electron Transport, Fmn-binding Protein, Chain A"/>
    <property type="match status" value="1"/>
</dbReference>
<accession>A0ABS2PIT6</accession>
<dbReference type="SUPFAM" id="SSF50475">
    <property type="entry name" value="FMN-binding split barrel"/>
    <property type="match status" value="1"/>
</dbReference>
<evidence type="ECO:0000259" key="2">
    <source>
        <dbReference type="SMART" id="SM00903"/>
    </source>
</evidence>
<dbReference type="InterPro" id="IPR050268">
    <property type="entry name" value="NADH-dep_flavin_reductase"/>
</dbReference>
<organism evidence="3 4">
    <name type="scientific">Geomicrobium sediminis</name>
    <dbReference type="NCBI Taxonomy" id="1347788"/>
    <lineage>
        <taxon>Bacteria</taxon>
        <taxon>Bacillati</taxon>
        <taxon>Bacillota</taxon>
        <taxon>Bacilli</taxon>
        <taxon>Bacillales</taxon>
        <taxon>Geomicrobium</taxon>
    </lineage>
</organism>
<evidence type="ECO:0000313" key="3">
    <source>
        <dbReference type="EMBL" id="MBM7635187.1"/>
    </source>
</evidence>
<proteinExistence type="predicted"/>
<dbReference type="EMBL" id="JAFBEC010000029">
    <property type="protein sequence ID" value="MBM7635187.1"/>
    <property type="molecule type" value="Genomic_DNA"/>
</dbReference>
<dbReference type="SMART" id="SM00903">
    <property type="entry name" value="Flavin_Reduct"/>
    <property type="match status" value="1"/>
</dbReference>
<evidence type="ECO:0000256" key="1">
    <source>
        <dbReference type="ARBA" id="ARBA00023002"/>
    </source>
</evidence>
<gene>
    <name evidence="3" type="ORF">JOD17_004336</name>
</gene>
<comment type="caution">
    <text evidence="3">The sequence shown here is derived from an EMBL/GenBank/DDBJ whole genome shotgun (WGS) entry which is preliminary data.</text>
</comment>
<name>A0ABS2PIT6_9BACL</name>
<keyword evidence="4" id="KW-1185">Reference proteome</keyword>